<accession>A0ABQ7K1M5</accession>
<dbReference type="Proteomes" id="UP001194696">
    <property type="component" value="Unassembled WGS sequence"/>
</dbReference>
<proteinExistence type="predicted"/>
<gene>
    <name evidence="1" type="ORF">BGZ96_006840</name>
</gene>
<dbReference type="EMBL" id="JAAAIM010000335">
    <property type="protein sequence ID" value="KAG0289646.1"/>
    <property type="molecule type" value="Genomic_DNA"/>
</dbReference>
<keyword evidence="2" id="KW-1185">Reference proteome</keyword>
<organism evidence="1 2">
    <name type="scientific">Linnemannia gamsii</name>
    <dbReference type="NCBI Taxonomy" id="64522"/>
    <lineage>
        <taxon>Eukaryota</taxon>
        <taxon>Fungi</taxon>
        <taxon>Fungi incertae sedis</taxon>
        <taxon>Mucoromycota</taxon>
        <taxon>Mortierellomycotina</taxon>
        <taxon>Mortierellomycetes</taxon>
        <taxon>Mortierellales</taxon>
        <taxon>Mortierellaceae</taxon>
        <taxon>Linnemannia</taxon>
    </lineage>
</organism>
<evidence type="ECO:0000313" key="2">
    <source>
        <dbReference type="Proteomes" id="UP001194696"/>
    </source>
</evidence>
<protein>
    <recommendedName>
        <fullName evidence="3">F-box domain-containing protein</fullName>
    </recommendedName>
</protein>
<reference evidence="1 2" key="1">
    <citation type="journal article" date="2020" name="Fungal Divers.">
        <title>Resolving the Mortierellaceae phylogeny through synthesis of multi-gene phylogenetics and phylogenomics.</title>
        <authorList>
            <person name="Vandepol N."/>
            <person name="Liber J."/>
            <person name="Desiro A."/>
            <person name="Na H."/>
            <person name="Kennedy M."/>
            <person name="Barry K."/>
            <person name="Grigoriev I.V."/>
            <person name="Miller A.N."/>
            <person name="O'Donnell K."/>
            <person name="Stajich J.E."/>
            <person name="Bonito G."/>
        </authorList>
    </citation>
    <scope>NUCLEOTIDE SEQUENCE [LARGE SCALE GENOMIC DNA]</scope>
    <source>
        <strain evidence="1 2">AD045</strain>
    </source>
</reference>
<evidence type="ECO:0000313" key="1">
    <source>
        <dbReference type="EMBL" id="KAG0289646.1"/>
    </source>
</evidence>
<name>A0ABQ7K1M5_9FUNG</name>
<evidence type="ECO:0008006" key="3">
    <source>
        <dbReference type="Google" id="ProtNLM"/>
    </source>
</evidence>
<comment type="caution">
    <text evidence="1">The sequence shown here is derived from an EMBL/GenBank/DDBJ whole genome shotgun (WGS) entry which is preliminary data.</text>
</comment>
<sequence>MTSEESRGPRRLRRLGERNEGIVELVACCPNLQRLSFTPFRHAHIVKVAEDIEEYGLKDLRLLTVKNEARILDGVQCAMLLQSCMEASKEPTTPTKTTAGTPRHGGGGVKGLFKINISPERLENEARLVSRIVLHADTLRSLKLTLCGAFEVMPENLLPQILYQCHKLEVLGPSFGTWACRRLRKFAFTTIEHLLPELENEEDEEDEDEHGVNDSTAIGNWFRNWKNRKNKSYRATDTLSGLRSISSTHPVMG</sequence>